<dbReference type="EMBL" id="JAVAJI010000027">
    <property type="protein sequence ID" value="MDP4545847.1"/>
    <property type="molecule type" value="Genomic_DNA"/>
</dbReference>
<evidence type="ECO:0000313" key="2">
    <source>
        <dbReference type="Proteomes" id="UP001228171"/>
    </source>
</evidence>
<reference evidence="1 2" key="1">
    <citation type="submission" date="2023-08" db="EMBL/GenBank/DDBJ databases">
        <authorList>
            <person name="Kumar R."/>
        </authorList>
    </citation>
    <scope>NUCLEOTIDE SEQUENCE [LARGE SCALE GENOMIC DNA]</scope>
    <source>
        <strain evidence="1 2">LUR13</strain>
    </source>
</reference>
<sequence>MRIIKQGVIPPEQNYEVTCGNCKTEFEFIESEGSWVCGNDEESTLSVKCPLCGKYLGLTVNHSEAAHEQTQKSDEKDFEEMSERIKLKRELNGRATRHEIDL</sequence>
<dbReference type="RefSeq" id="WP_305936043.1">
    <property type="nucleotide sequence ID" value="NZ_JAVAJI010000027.1"/>
</dbReference>
<comment type="caution">
    <text evidence="1">The sequence shown here is derived from an EMBL/GenBank/DDBJ whole genome shotgun (WGS) entry which is preliminary data.</text>
</comment>
<name>A0ABT9HJA9_9GAMM</name>
<organism evidence="1 2">
    <name type="scientific">Psychrobacter faecalis</name>
    <dbReference type="NCBI Taxonomy" id="180588"/>
    <lineage>
        <taxon>Bacteria</taxon>
        <taxon>Pseudomonadati</taxon>
        <taxon>Pseudomonadota</taxon>
        <taxon>Gammaproteobacteria</taxon>
        <taxon>Moraxellales</taxon>
        <taxon>Moraxellaceae</taxon>
        <taxon>Psychrobacter</taxon>
    </lineage>
</organism>
<protein>
    <submittedName>
        <fullName evidence="1">Uncharacterized protein</fullName>
    </submittedName>
</protein>
<evidence type="ECO:0000313" key="1">
    <source>
        <dbReference type="EMBL" id="MDP4545847.1"/>
    </source>
</evidence>
<keyword evidence="2" id="KW-1185">Reference proteome</keyword>
<accession>A0ABT9HJA9</accession>
<proteinExistence type="predicted"/>
<gene>
    <name evidence="1" type="ORF">Q8P09_12255</name>
</gene>
<dbReference type="Proteomes" id="UP001228171">
    <property type="component" value="Unassembled WGS sequence"/>
</dbReference>